<reference evidence="5 6" key="1">
    <citation type="submission" date="2020-07" db="EMBL/GenBank/DDBJ databases">
        <title>Sequencing the genomes of 1000 actinobacteria strains.</title>
        <authorList>
            <person name="Klenk H.-P."/>
        </authorList>
    </citation>
    <scope>NUCLEOTIDE SEQUENCE [LARGE SCALE GENOMIC DNA]</scope>
    <source>
        <strain evidence="5 6">DSM 22083</strain>
    </source>
</reference>
<keyword evidence="5" id="KW-0830">Ubiquinone</keyword>
<feature type="domain" description="Methyltransferase type 11" evidence="4">
    <location>
        <begin position="26"/>
        <end position="114"/>
    </location>
</feature>
<keyword evidence="3" id="KW-0808">Transferase</keyword>
<comment type="similarity">
    <text evidence="1">Belongs to the methyltransferase superfamily.</text>
</comment>
<organism evidence="5 6">
    <name type="scientific">Microlunatus parietis</name>
    <dbReference type="NCBI Taxonomy" id="682979"/>
    <lineage>
        <taxon>Bacteria</taxon>
        <taxon>Bacillati</taxon>
        <taxon>Actinomycetota</taxon>
        <taxon>Actinomycetes</taxon>
        <taxon>Propionibacteriales</taxon>
        <taxon>Propionibacteriaceae</taxon>
        <taxon>Microlunatus</taxon>
    </lineage>
</organism>
<dbReference type="AlphaFoldDB" id="A0A7Y9LC94"/>
<dbReference type="GO" id="GO:0008757">
    <property type="term" value="F:S-adenosylmethionine-dependent methyltransferase activity"/>
    <property type="evidence" value="ECO:0007669"/>
    <property type="project" value="InterPro"/>
</dbReference>
<dbReference type="Proteomes" id="UP000569914">
    <property type="component" value="Unassembled WGS sequence"/>
</dbReference>
<dbReference type="RefSeq" id="WP_179751903.1">
    <property type="nucleotide sequence ID" value="NZ_JACCBU010000001.1"/>
</dbReference>
<evidence type="ECO:0000256" key="2">
    <source>
        <dbReference type="ARBA" id="ARBA00022603"/>
    </source>
</evidence>
<accession>A0A7Y9LC94</accession>
<dbReference type="InterPro" id="IPR013216">
    <property type="entry name" value="Methyltransf_11"/>
</dbReference>
<dbReference type="Pfam" id="PF08241">
    <property type="entry name" value="Methyltransf_11"/>
    <property type="match status" value="1"/>
</dbReference>
<evidence type="ECO:0000313" key="6">
    <source>
        <dbReference type="Proteomes" id="UP000569914"/>
    </source>
</evidence>
<dbReference type="GO" id="GO:0032259">
    <property type="term" value="P:methylation"/>
    <property type="evidence" value="ECO:0007669"/>
    <property type="project" value="UniProtKB-KW"/>
</dbReference>
<gene>
    <name evidence="5" type="ORF">BKA15_002952</name>
</gene>
<dbReference type="InterPro" id="IPR051052">
    <property type="entry name" value="Diverse_substrate_MTase"/>
</dbReference>
<keyword evidence="6" id="KW-1185">Reference proteome</keyword>
<evidence type="ECO:0000259" key="4">
    <source>
        <dbReference type="Pfam" id="PF08241"/>
    </source>
</evidence>
<sequence>MQGPRSSPFPAQAPAWMVGDGPALVLDVGSGRGGLAGMLHQAGHQVCCLDRNETAIRRLTERLGTRTVVGQVESLPFLACHFDVVTAAQTLHRFAPGLALSEIARVLRPGGRLAVLYVTRDDTVPWVQRLAALLQRYDPAAMTGDYGADSVGWIVESPYFTDLTRKNFRNWVPATRDDLRDMVRRRPATAQLSAEERDELLAQVDDLYASVARPPEPLMLPYQISCWRAVVDHSQLNPAEADSGVQIRL</sequence>
<comment type="caution">
    <text evidence="5">The sequence shown here is derived from an EMBL/GenBank/DDBJ whole genome shotgun (WGS) entry which is preliminary data.</text>
</comment>
<dbReference type="Gene3D" id="3.40.50.150">
    <property type="entry name" value="Vaccinia Virus protein VP39"/>
    <property type="match status" value="1"/>
</dbReference>
<evidence type="ECO:0000256" key="3">
    <source>
        <dbReference type="ARBA" id="ARBA00022679"/>
    </source>
</evidence>
<protein>
    <submittedName>
        <fullName evidence="5">Ubiquinone/menaquinone biosynthesis C-methylase UbiE</fullName>
    </submittedName>
</protein>
<dbReference type="PANTHER" id="PTHR44942:SF4">
    <property type="entry name" value="METHYLTRANSFERASE TYPE 11 DOMAIN-CONTAINING PROTEIN"/>
    <property type="match status" value="1"/>
</dbReference>
<dbReference type="EMBL" id="JACCBU010000001">
    <property type="protein sequence ID" value="NYE71623.1"/>
    <property type="molecule type" value="Genomic_DNA"/>
</dbReference>
<dbReference type="InterPro" id="IPR029063">
    <property type="entry name" value="SAM-dependent_MTases_sf"/>
</dbReference>
<keyword evidence="2 5" id="KW-0489">Methyltransferase</keyword>
<dbReference type="PANTHER" id="PTHR44942">
    <property type="entry name" value="METHYLTRANSF_11 DOMAIN-CONTAINING PROTEIN"/>
    <property type="match status" value="1"/>
</dbReference>
<evidence type="ECO:0000313" key="5">
    <source>
        <dbReference type="EMBL" id="NYE71623.1"/>
    </source>
</evidence>
<proteinExistence type="inferred from homology"/>
<name>A0A7Y9LC94_9ACTN</name>
<evidence type="ECO:0000256" key="1">
    <source>
        <dbReference type="ARBA" id="ARBA00008361"/>
    </source>
</evidence>
<dbReference type="CDD" id="cd02440">
    <property type="entry name" value="AdoMet_MTases"/>
    <property type="match status" value="1"/>
</dbReference>
<dbReference type="SUPFAM" id="SSF53335">
    <property type="entry name" value="S-adenosyl-L-methionine-dependent methyltransferases"/>
    <property type="match status" value="1"/>
</dbReference>